<reference evidence="1 2" key="1">
    <citation type="submission" date="2018-05" db="EMBL/GenBank/DDBJ databases">
        <title>Lujinxingia marina gen. nov. sp. nov., a new facultative anaerobic member of the class Deltaproteobacteria, and proposal of Lujinxingaceae fam. nov.</title>
        <authorList>
            <person name="Li C.-M."/>
        </authorList>
    </citation>
    <scope>NUCLEOTIDE SEQUENCE [LARGE SCALE GENOMIC DNA]</scope>
    <source>
        <strain evidence="1 2">B210</strain>
    </source>
</reference>
<evidence type="ECO:0000313" key="2">
    <source>
        <dbReference type="Proteomes" id="UP000249169"/>
    </source>
</evidence>
<sequence>MVVRHAALKTLGFAITGAWLLAGCSSEPEDDPVSEERTPPMLECEALGYPCSLAEEGVERRAQSEAIGHQIIERQREGQSTQEILDWLVDEVDVAEAVAGPTSLWFRLPEGRRTWVMNSLHNPTAIRALPDSEETLEMSLSQARQSLLSDREDVVHRDRMAPYPKRARIVSPYGLASAQPAVDVLKQLEDYEVVEYLVGPQPSLQNFLGWSRYDLIQVSTHGDVICVGEDGVLVGRLDQREVVVGGFGEDDDDISLADARCSAIISTGLRLNEPPDLQWEVVSGGEHAPTLTLHGMKARFQSDVASRFTLEAKLTDASGPCMTVERRVWVAETRPSIMEEGDLWTRPGVPITLSIPGITPPLATAPRDDIKSLPGVEIALIPPGLGGESNCLAEDKCATDRVVMLTPDFFRQQYPQGTLENKFIFFSGCKTFRHQGGFAFPFADGNNTVLGYDDFASTNSGVEISTRLYAALGTEGLPSSVAVDRAQNGPDRALYCVNADGTEEYTNTTLLAAGGTDQRIREIVKLHDAHTGEAFGRTVDYGRIRDGNDLRVNVVVDGIPEDEERLDEFVLTLELDGRSIPTRWTLVEDAEKVSPTSYRFALTTPLTGGFDELSYEAALIVHLALPGGDGKSIARVKVLSEARVCDGQGYAEMSGSYLHVPVYEGQPVSGAGEAAGCGTTVDPMGQDGSLVIRVGPQESCATLTILNYQGPGTYTGDQVRLKLTRLGDDNELYMSDYGICPGSKSVTIQASDSGDYFTGHFSATTDLAAGDCCGIPEGCGSYVNSLRGSFEGPMRNFTYNEWGCE</sequence>
<accession>A0A328C5A2</accession>
<comment type="caution">
    <text evidence="1">The sequence shown here is derived from an EMBL/GenBank/DDBJ whole genome shotgun (WGS) entry which is preliminary data.</text>
</comment>
<dbReference type="EMBL" id="QHKO01000004">
    <property type="protein sequence ID" value="RAL22419.1"/>
    <property type="molecule type" value="Genomic_DNA"/>
</dbReference>
<proteinExistence type="predicted"/>
<name>A0A328C5A2_9DELT</name>
<gene>
    <name evidence="1" type="ORF">DL240_11265</name>
</gene>
<dbReference type="PROSITE" id="PS51257">
    <property type="entry name" value="PROKAR_LIPOPROTEIN"/>
    <property type="match status" value="1"/>
</dbReference>
<dbReference type="Proteomes" id="UP000249169">
    <property type="component" value="Unassembled WGS sequence"/>
</dbReference>
<keyword evidence="2" id="KW-1185">Reference proteome</keyword>
<dbReference type="RefSeq" id="WP_111729991.1">
    <property type="nucleotide sequence ID" value="NZ_QHKO01000004.1"/>
</dbReference>
<organism evidence="1 2">
    <name type="scientific">Lujinxingia litoralis</name>
    <dbReference type="NCBI Taxonomy" id="2211119"/>
    <lineage>
        <taxon>Bacteria</taxon>
        <taxon>Deltaproteobacteria</taxon>
        <taxon>Bradymonadales</taxon>
        <taxon>Lujinxingiaceae</taxon>
        <taxon>Lujinxingia</taxon>
    </lineage>
</organism>
<protein>
    <submittedName>
        <fullName evidence="1">Uncharacterized protein</fullName>
    </submittedName>
</protein>
<evidence type="ECO:0000313" key="1">
    <source>
        <dbReference type="EMBL" id="RAL22419.1"/>
    </source>
</evidence>
<dbReference type="AlphaFoldDB" id="A0A328C5A2"/>